<organism evidence="8 9">
    <name type="scientific">Pseudoalteromonas lipolytica</name>
    <dbReference type="NCBI Taxonomy" id="570156"/>
    <lineage>
        <taxon>Bacteria</taxon>
        <taxon>Pseudomonadati</taxon>
        <taxon>Pseudomonadota</taxon>
        <taxon>Gammaproteobacteria</taxon>
        <taxon>Alteromonadales</taxon>
        <taxon>Pseudoalteromonadaceae</taxon>
        <taxon>Pseudoalteromonas</taxon>
    </lineage>
</organism>
<feature type="domain" description="RNA polymerase sigma factor 70 region 4 type 2" evidence="7">
    <location>
        <begin position="119"/>
        <end position="171"/>
    </location>
</feature>
<dbReference type="PATRIC" id="fig|570156.3.peg.2646"/>
<evidence type="ECO:0000259" key="7">
    <source>
        <dbReference type="Pfam" id="PF08281"/>
    </source>
</evidence>
<dbReference type="EMBL" id="LJTC01000004">
    <property type="protein sequence ID" value="KPM84225.1"/>
    <property type="molecule type" value="Genomic_DNA"/>
</dbReference>
<keyword evidence="2" id="KW-0805">Transcription regulation</keyword>
<evidence type="ECO:0000256" key="1">
    <source>
        <dbReference type="ARBA" id="ARBA00010641"/>
    </source>
</evidence>
<keyword evidence="5" id="KW-0804">Transcription</keyword>
<comment type="caution">
    <text evidence="8">The sequence shown here is derived from an EMBL/GenBank/DDBJ whole genome shotgun (WGS) entry which is preliminary data.</text>
</comment>
<dbReference type="PANTHER" id="PTHR43133">
    <property type="entry name" value="RNA POLYMERASE ECF-TYPE SIGMA FACTO"/>
    <property type="match status" value="1"/>
</dbReference>
<dbReference type="Pfam" id="PF04542">
    <property type="entry name" value="Sigma70_r2"/>
    <property type="match status" value="1"/>
</dbReference>
<gene>
    <name evidence="8" type="ORF">AOG27_07945</name>
</gene>
<feature type="domain" description="RNA polymerase sigma-70 region 2" evidence="6">
    <location>
        <begin position="24"/>
        <end position="90"/>
    </location>
</feature>
<keyword evidence="3" id="KW-0731">Sigma factor</keyword>
<dbReference type="Proteomes" id="UP000050378">
    <property type="component" value="Unassembled WGS sequence"/>
</dbReference>
<evidence type="ECO:0000259" key="6">
    <source>
        <dbReference type="Pfam" id="PF04542"/>
    </source>
</evidence>
<name>A0A0P7E8R5_9GAMM</name>
<dbReference type="SUPFAM" id="SSF88946">
    <property type="entry name" value="Sigma2 domain of RNA polymerase sigma factors"/>
    <property type="match status" value="1"/>
</dbReference>
<dbReference type="NCBIfam" id="TIGR02937">
    <property type="entry name" value="sigma70-ECF"/>
    <property type="match status" value="1"/>
</dbReference>
<dbReference type="SUPFAM" id="SSF88659">
    <property type="entry name" value="Sigma3 and sigma4 domains of RNA polymerase sigma factors"/>
    <property type="match status" value="1"/>
</dbReference>
<accession>A0A0P7E8R5</accession>
<dbReference type="InterPro" id="IPR013249">
    <property type="entry name" value="RNA_pol_sigma70_r4_t2"/>
</dbReference>
<dbReference type="PANTHER" id="PTHR43133:SF8">
    <property type="entry name" value="RNA POLYMERASE SIGMA FACTOR HI_1459-RELATED"/>
    <property type="match status" value="1"/>
</dbReference>
<evidence type="ECO:0000256" key="2">
    <source>
        <dbReference type="ARBA" id="ARBA00023015"/>
    </source>
</evidence>
<dbReference type="GO" id="GO:0003677">
    <property type="term" value="F:DNA binding"/>
    <property type="evidence" value="ECO:0007669"/>
    <property type="project" value="UniProtKB-KW"/>
</dbReference>
<dbReference type="Pfam" id="PF08281">
    <property type="entry name" value="Sigma70_r4_2"/>
    <property type="match status" value="1"/>
</dbReference>
<dbReference type="RefSeq" id="WP_054552480.1">
    <property type="nucleotide sequence ID" value="NZ_LJTC01000004.1"/>
</dbReference>
<dbReference type="InterPro" id="IPR007627">
    <property type="entry name" value="RNA_pol_sigma70_r2"/>
</dbReference>
<dbReference type="OrthoDB" id="9784272at2"/>
<comment type="similarity">
    <text evidence="1">Belongs to the sigma-70 factor family. ECF subfamily.</text>
</comment>
<dbReference type="Gene3D" id="1.10.10.10">
    <property type="entry name" value="Winged helix-like DNA-binding domain superfamily/Winged helix DNA-binding domain"/>
    <property type="match status" value="1"/>
</dbReference>
<evidence type="ECO:0000256" key="5">
    <source>
        <dbReference type="ARBA" id="ARBA00023163"/>
    </source>
</evidence>
<protein>
    <submittedName>
        <fullName evidence="8">RNA polymerase subunit sigma-70</fullName>
    </submittedName>
</protein>
<sequence length="180" mass="21263">MFFQSLETLIAKAQQGNKRAWLKLVKQHETQVYNYCLRMLSHPDDAMDLMQEVFISVYKSLPSFRGESSFNTWLYQIVHRRSVEYYRRRKLHQGLDDIPEESCEHSELETNQLQSEQHHELKAMMNNLPWEQRLVVELKFFQHCTFEEIAEQLGISTNTAKSRLYSALGKLKVHLEAVDG</sequence>
<dbReference type="CDD" id="cd06171">
    <property type="entry name" value="Sigma70_r4"/>
    <property type="match status" value="1"/>
</dbReference>
<evidence type="ECO:0000313" key="8">
    <source>
        <dbReference type="EMBL" id="KPM84225.1"/>
    </source>
</evidence>
<dbReference type="InterPro" id="IPR039425">
    <property type="entry name" value="RNA_pol_sigma-70-like"/>
</dbReference>
<dbReference type="InterPro" id="IPR036388">
    <property type="entry name" value="WH-like_DNA-bd_sf"/>
</dbReference>
<reference evidence="8 9" key="1">
    <citation type="submission" date="2015-09" db="EMBL/GenBank/DDBJ databases">
        <title>Draft Genome Sequence of Pseudoalteromonas lipolytica UCD-48B.</title>
        <authorList>
            <person name="Krusor M."/>
            <person name="Coil D.A."/>
            <person name="Lang J.M."/>
            <person name="Eisen J.A."/>
            <person name="Alexiev A."/>
        </authorList>
    </citation>
    <scope>NUCLEOTIDE SEQUENCE [LARGE SCALE GENOMIC DNA]</scope>
    <source>
        <strain evidence="8 9">UCD-48B</strain>
    </source>
</reference>
<evidence type="ECO:0000313" key="9">
    <source>
        <dbReference type="Proteomes" id="UP000050378"/>
    </source>
</evidence>
<dbReference type="GO" id="GO:0006352">
    <property type="term" value="P:DNA-templated transcription initiation"/>
    <property type="evidence" value="ECO:0007669"/>
    <property type="project" value="InterPro"/>
</dbReference>
<dbReference type="GO" id="GO:0016987">
    <property type="term" value="F:sigma factor activity"/>
    <property type="evidence" value="ECO:0007669"/>
    <property type="project" value="UniProtKB-KW"/>
</dbReference>
<dbReference type="AlphaFoldDB" id="A0A0P7E8R5"/>
<evidence type="ECO:0000256" key="4">
    <source>
        <dbReference type="ARBA" id="ARBA00023125"/>
    </source>
</evidence>
<dbReference type="InterPro" id="IPR014284">
    <property type="entry name" value="RNA_pol_sigma-70_dom"/>
</dbReference>
<evidence type="ECO:0000256" key="3">
    <source>
        <dbReference type="ARBA" id="ARBA00023082"/>
    </source>
</evidence>
<keyword evidence="4" id="KW-0238">DNA-binding</keyword>
<dbReference type="STRING" id="570156.AOG27_07945"/>
<dbReference type="InterPro" id="IPR013325">
    <property type="entry name" value="RNA_pol_sigma_r2"/>
</dbReference>
<dbReference type="InterPro" id="IPR013324">
    <property type="entry name" value="RNA_pol_sigma_r3/r4-like"/>
</dbReference>
<proteinExistence type="inferred from homology"/>
<dbReference type="Gene3D" id="1.10.1740.10">
    <property type="match status" value="1"/>
</dbReference>